<dbReference type="AlphaFoldDB" id="A0A2P5FRP6"/>
<gene>
    <name evidence="1" type="ORF">TorRG33x02_035510</name>
</gene>
<protein>
    <submittedName>
        <fullName evidence="1">Uncharacterized protein</fullName>
    </submittedName>
</protein>
<dbReference type="EMBL" id="JXTC01000012">
    <property type="protein sequence ID" value="POO00477.1"/>
    <property type="molecule type" value="Genomic_DNA"/>
</dbReference>
<name>A0A2P5FRP6_TREOI</name>
<sequence length="70" mass="7924">NNSQHQAYASSTSTVADLAWYLNRGATNHITADMSNLLAKFNYKGKEEFIVSQMVLKFTFHMLVPVVLEM</sequence>
<proteinExistence type="predicted"/>
<evidence type="ECO:0000313" key="1">
    <source>
        <dbReference type="EMBL" id="POO00477.1"/>
    </source>
</evidence>
<evidence type="ECO:0000313" key="2">
    <source>
        <dbReference type="Proteomes" id="UP000237000"/>
    </source>
</evidence>
<organism evidence="1 2">
    <name type="scientific">Trema orientale</name>
    <name type="common">Charcoal tree</name>
    <name type="synonym">Celtis orientalis</name>
    <dbReference type="NCBI Taxonomy" id="63057"/>
    <lineage>
        <taxon>Eukaryota</taxon>
        <taxon>Viridiplantae</taxon>
        <taxon>Streptophyta</taxon>
        <taxon>Embryophyta</taxon>
        <taxon>Tracheophyta</taxon>
        <taxon>Spermatophyta</taxon>
        <taxon>Magnoliopsida</taxon>
        <taxon>eudicotyledons</taxon>
        <taxon>Gunneridae</taxon>
        <taxon>Pentapetalae</taxon>
        <taxon>rosids</taxon>
        <taxon>fabids</taxon>
        <taxon>Rosales</taxon>
        <taxon>Cannabaceae</taxon>
        <taxon>Trema</taxon>
    </lineage>
</organism>
<dbReference type="Proteomes" id="UP000237000">
    <property type="component" value="Unassembled WGS sequence"/>
</dbReference>
<feature type="non-terminal residue" evidence="1">
    <location>
        <position position="1"/>
    </location>
</feature>
<keyword evidence="2" id="KW-1185">Reference proteome</keyword>
<dbReference type="OrthoDB" id="1937754at2759"/>
<accession>A0A2P5FRP6</accession>
<dbReference type="InParanoid" id="A0A2P5FRP6"/>
<comment type="caution">
    <text evidence="1">The sequence shown here is derived from an EMBL/GenBank/DDBJ whole genome shotgun (WGS) entry which is preliminary data.</text>
</comment>
<reference evidence="2" key="1">
    <citation type="submission" date="2016-06" db="EMBL/GenBank/DDBJ databases">
        <title>Parallel loss of symbiosis genes in relatives of nitrogen-fixing non-legume Parasponia.</title>
        <authorList>
            <person name="Van Velzen R."/>
            <person name="Holmer R."/>
            <person name="Bu F."/>
            <person name="Rutten L."/>
            <person name="Van Zeijl A."/>
            <person name="Liu W."/>
            <person name="Santuari L."/>
            <person name="Cao Q."/>
            <person name="Sharma T."/>
            <person name="Shen D."/>
            <person name="Roswanjaya Y."/>
            <person name="Wardhani T."/>
            <person name="Kalhor M.S."/>
            <person name="Jansen J."/>
            <person name="Van den Hoogen J."/>
            <person name="Gungor B."/>
            <person name="Hartog M."/>
            <person name="Hontelez J."/>
            <person name="Verver J."/>
            <person name="Yang W.-C."/>
            <person name="Schijlen E."/>
            <person name="Repin R."/>
            <person name="Schilthuizen M."/>
            <person name="Schranz E."/>
            <person name="Heidstra R."/>
            <person name="Miyata K."/>
            <person name="Fedorova E."/>
            <person name="Kohlen W."/>
            <person name="Bisseling T."/>
            <person name="Smit S."/>
            <person name="Geurts R."/>
        </authorList>
    </citation>
    <scope>NUCLEOTIDE SEQUENCE [LARGE SCALE GENOMIC DNA]</scope>
    <source>
        <strain evidence="2">cv. RG33-2</strain>
    </source>
</reference>